<feature type="compositionally biased region" description="Polar residues" evidence="1">
    <location>
        <begin position="418"/>
        <end position="430"/>
    </location>
</feature>
<organism evidence="2">
    <name type="scientific">Menopon gallinae</name>
    <name type="common">poultry shaft louse</name>
    <dbReference type="NCBI Taxonomy" id="328185"/>
    <lineage>
        <taxon>Eukaryota</taxon>
        <taxon>Metazoa</taxon>
        <taxon>Ecdysozoa</taxon>
        <taxon>Arthropoda</taxon>
        <taxon>Hexapoda</taxon>
        <taxon>Insecta</taxon>
        <taxon>Pterygota</taxon>
        <taxon>Neoptera</taxon>
        <taxon>Paraneoptera</taxon>
        <taxon>Psocodea</taxon>
        <taxon>Troctomorpha</taxon>
        <taxon>Phthiraptera</taxon>
        <taxon>Amblycera</taxon>
        <taxon>Menoponidae</taxon>
        <taxon>Menopon</taxon>
    </lineage>
</organism>
<feature type="region of interest" description="Disordered" evidence="1">
    <location>
        <begin position="92"/>
        <end position="133"/>
    </location>
</feature>
<gene>
    <name evidence="2" type="ORF">PYX00_010265</name>
</gene>
<feature type="compositionally biased region" description="Basic and acidic residues" evidence="1">
    <location>
        <begin position="431"/>
        <end position="442"/>
    </location>
</feature>
<evidence type="ECO:0000313" key="2">
    <source>
        <dbReference type="EMBL" id="KAL0268237.1"/>
    </source>
</evidence>
<evidence type="ECO:0000256" key="1">
    <source>
        <dbReference type="SAM" id="MobiDB-lite"/>
    </source>
</evidence>
<sequence length="508" mass="58604">MSQWSNSQDYVDTDNGEPLNDGVERAVPPKTVRCVILKDFCADTKRLGSGDCGSSVPQPPKRQVICNSAVDSVRLKNHLEWKKQKDMEYLRKKETERAEEQRRKEQMLREEKEKRRKEKQREEKIREWQRQKAREKEQRKRDEIVLKALEQEIKGVSQTLDKEKLIHEWIQLKNKQKQIEAEKKAEMLKREEESRALRRTLAEINYRQWKERTKDRKIILPKNGYQIFGPKPVPVVKEDWNHNFGSEQTEDRGTSARTAKSTVSMTSIRGSSVSRMDFGRKKSPGGYQLKMTRSKSSVTDMEGVPFRELGIPRMDSAQRWKSVENFISRHEEAFAARASYEQTGPSRHQRMPNGLPRLVTNGMDMLPSKNKLEIYLQPCVGDSARKPEEDGLRMYLHGLSDVNARLLIDLNEKLSANGTEENRKQVSPSVDNRRSRSCDKSAQRASVNRSSSSTATKNAPKTEAIARKKPKKTEQGPVADNAYCSRKPKARAAQVDAKRIFSNRNHLT</sequence>
<feature type="region of interest" description="Disordered" evidence="1">
    <location>
        <begin position="244"/>
        <end position="299"/>
    </location>
</feature>
<reference evidence="2" key="1">
    <citation type="journal article" date="2024" name="Gigascience">
        <title>Chromosome-level genome of the poultry shaft louse Menopon gallinae provides insight into the host-switching and adaptive evolution of parasitic lice.</title>
        <authorList>
            <person name="Xu Y."/>
            <person name="Ma L."/>
            <person name="Liu S."/>
            <person name="Liang Y."/>
            <person name="Liu Q."/>
            <person name="He Z."/>
            <person name="Tian L."/>
            <person name="Duan Y."/>
            <person name="Cai W."/>
            <person name="Li H."/>
            <person name="Song F."/>
        </authorList>
    </citation>
    <scope>NUCLEOTIDE SEQUENCE</scope>
    <source>
        <strain evidence="2">Cailab_2023a</strain>
    </source>
</reference>
<protein>
    <submittedName>
        <fullName evidence="2">Uncharacterized protein</fullName>
    </submittedName>
</protein>
<feature type="compositionally biased region" description="Polar residues" evidence="1">
    <location>
        <begin position="1"/>
        <end position="10"/>
    </location>
</feature>
<proteinExistence type="predicted"/>
<feature type="compositionally biased region" description="Polar residues" evidence="1">
    <location>
        <begin position="255"/>
        <end position="274"/>
    </location>
</feature>
<dbReference type="AlphaFoldDB" id="A0AAW2HEP4"/>
<name>A0AAW2HEP4_9NEOP</name>
<accession>A0AAW2HEP4</accession>
<comment type="caution">
    <text evidence="2">The sequence shown here is derived from an EMBL/GenBank/DDBJ whole genome shotgun (WGS) entry which is preliminary data.</text>
</comment>
<feature type="region of interest" description="Disordered" evidence="1">
    <location>
        <begin position="418"/>
        <end position="508"/>
    </location>
</feature>
<feature type="region of interest" description="Disordered" evidence="1">
    <location>
        <begin position="1"/>
        <end position="25"/>
    </location>
</feature>
<feature type="compositionally biased region" description="Polar residues" evidence="1">
    <location>
        <begin position="443"/>
        <end position="459"/>
    </location>
</feature>
<dbReference type="EMBL" id="JARGDH010000005">
    <property type="protein sequence ID" value="KAL0268237.1"/>
    <property type="molecule type" value="Genomic_DNA"/>
</dbReference>